<feature type="compositionally biased region" description="Polar residues" evidence="1">
    <location>
        <begin position="69"/>
        <end position="79"/>
    </location>
</feature>
<sequence>MPHLHCTRVTILLCLKPSSSPRPFPVTLLILPCLALAHRQRNMPHFALAARSTLKILTLMSNQAASSRACSIGSPNSRGFSGGQGEEDHEGTQVLQGGTVDEEVCRHSRTYLPAHLPALRLVDSCQHGSNPSLTPKGGRRLNEWIG</sequence>
<evidence type="ECO:0000256" key="1">
    <source>
        <dbReference type="SAM" id="MobiDB-lite"/>
    </source>
</evidence>
<keyword evidence="3" id="KW-1185">Reference proteome</keyword>
<feature type="region of interest" description="Disordered" evidence="1">
    <location>
        <begin position="69"/>
        <end position="93"/>
    </location>
</feature>
<dbReference type="AlphaFoldDB" id="A0A6A5RLS0"/>
<name>A0A6A5RLS0_9PLEO</name>
<protein>
    <submittedName>
        <fullName evidence="2">Uncharacterized protein</fullName>
    </submittedName>
</protein>
<organism evidence="2 3">
    <name type="scientific">Didymella exigua CBS 183.55</name>
    <dbReference type="NCBI Taxonomy" id="1150837"/>
    <lineage>
        <taxon>Eukaryota</taxon>
        <taxon>Fungi</taxon>
        <taxon>Dikarya</taxon>
        <taxon>Ascomycota</taxon>
        <taxon>Pezizomycotina</taxon>
        <taxon>Dothideomycetes</taxon>
        <taxon>Pleosporomycetidae</taxon>
        <taxon>Pleosporales</taxon>
        <taxon>Pleosporineae</taxon>
        <taxon>Didymellaceae</taxon>
        <taxon>Didymella</taxon>
    </lineage>
</organism>
<reference evidence="2" key="1">
    <citation type="journal article" date="2020" name="Stud. Mycol.">
        <title>101 Dothideomycetes genomes: a test case for predicting lifestyles and emergence of pathogens.</title>
        <authorList>
            <person name="Haridas S."/>
            <person name="Albert R."/>
            <person name="Binder M."/>
            <person name="Bloem J."/>
            <person name="Labutti K."/>
            <person name="Salamov A."/>
            <person name="Andreopoulos B."/>
            <person name="Baker S."/>
            <person name="Barry K."/>
            <person name="Bills G."/>
            <person name="Bluhm B."/>
            <person name="Cannon C."/>
            <person name="Castanera R."/>
            <person name="Culley D."/>
            <person name="Daum C."/>
            <person name="Ezra D."/>
            <person name="Gonzalez J."/>
            <person name="Henrissat B."/>
            <person name="Kuo A."/>
            <person name="Liang C."/>
            <person name="Lipzen A."/>
            <person name="Lutzoni F."/>
            <person name="Magnuson J."/>
            <person name="Mondo S."/>
            <person name="Nolan M."/>
            <person name="Ohm R."/>
            <person name="Pangilinan J."/>
            <person name="Park H.-J."/>
            <person name="Ramirez L."/>
            <person name="Alfaro M."/>
            <person name="Sun H."/>
            <person name="Tritt A."/>
            <person name="Yoshinaga Y."/>
            <person name="Zwiers L.-H."/>
            <person name="Turgeon B."/>
            <person name="Goodwin S."/>
            <person name="Spatafora J."/>
            <person name="Crous P."/>
            <person name="Grigoriev I."/>
        </authorList>
    </citation>
    <scope>NUCLEOTIDE SEQUENCE</scope>
    <source>
        <strain evidence="2">CBS 183.55</strain>
    </source>
</reference>
<dbReference type="Proteomes" id="UP000800082">
    <property type="component" value="Unassembled WGS sequence"/>
</dbReference>
<dbReference type="EMBL" id="ML978968">
    <property type="protein sequence ID" value="KAF1928732.1"/>
    <property type="molecule type" value="Genomic_DNA"/>
</dbReference>
<dbReference type="RefSeq" id="XP_033448980.1">
    <property type="nucleotide sequence ID" value="XM_033587601.1"/>
</dbReference>
<dbReference type="GeneID" id="54345247"/>
<gene>
    <name evidence="2" type="ORF">M421DRAFT_153666</name>
</gene>
<proteinExistence type="predicted"/>
<evidence type="ECO:0000313" key="2">
    <source>
        <dbReference type="EMBL" id="KAF1928732.1"/>
    </source>
</evidence>
<accession>A0A6A5RLS0</accession>
<evidence type="ECO:0000313" key="3">
    <source>
        <dbReference type="Proteomes" id="UP000800082"/>
    </source>
</evidence>